<dbReference type="RefSeq" id="WP_141615968.1">
    <property type="nucleotide sequence ID" value="NZ_CP041253.1"/>
</dbReference>
<dbReference type="InterPro" id="IPR015813">
    <property type="entry name" value="Pyrv/PenolPyrv_kinase-like_dom"/>
</dbReference>
<dbReference type="EMBL" id="CP041253">
    <property type="protein sequence ID" value="QDH80746.1"/>
    <property type="molecule type" value="Genomic_DNA"/>
</dbReference>
<dbReference type="KEGG" id="echi:FKX85_17550"/>
<gene>
    <name evidence="3" type="ORF">FKX85_17550</name>
</gene>
<evidence type="ECO:0000313" key="3">
    <source>
        <dbReference type="EMBL" id="QDH80746.1"/>
    </source>
</evidence>
<keyword evidence="4" id="KW-1185">Reference proteome</keyword>
<dbReference type="GO" id="GO:0008964">
    <property type="term" value="F:phosphoenolpyruvate carboxylase activity"/>
    <property type="evidence" value="ECO:0007669"/>
    <property type="project" value="InterPro"/>
</dbReference>
<dbReference type="PRINTS" id="PR00150">
    <property type="entry name" value="PEPCARBXLASE"/>
</dbReference>
<accession>A0A514CLP8</accession>
<comment type="function">
    <text evidence="1">Forms oxaloacetate, a four-carbon dicarboxylic acid source for the tricarboxylic acid cycle.</text>
</comment>
<proteinExistence type="predicted"/>
<dbReference type="PANTHER" id="PTHR30523:SF6">
    <property type="entry name" value="PHOSPHOENOLPYRUVATE CARBOXYLASE"/>
    <property type="match status" value="1"/>
</dbReference>
<dbReference type="GO" id="GO:0006099">
    <property type="term" value="P:tricarboxylic acid cycle"/>
    <property type="evidence" value="ECO:0007669"/>
    <property type="project" value="InterPro"/>
</dbReference>
<dbReference type="Pfam" id="PF00311">
    <property type="entry name" value="PEPcase"/>
    <property type="match status" value="2"/>
</dbReference>
<organism evidence="3 4">
    <name type="scientific">Echinicola soli</name>
    <dbReference type="NCBI Taxonomy" id="2591634"/>
    <lineage>
        <taxon>Bacteria</taxon>
        <taxon>Pseudomonadati</taxon>
        <taxon>Bacteroidota</taxon>
        <taxon>Cytophagia</taxon>
        <taxon>Cytophagales</taxon>
        <taxon>Cyclobacteriaceae</taxon>
        <taxon>Echinicola</taxon>
    </lineage>
</organism>
<evidence type="ECO:0000256" key="2">
    <source>
        <dbReference type="ARBA" id="ARBA00022419"/>
    </source>
</evidence>
<evidence type="ECO:0000256" key="1">
    <source>
        <dbReference type="ARBA" id="ARBA00003670"/>
    </source>
</evidence>
<sequence length="849" mass="96789">MSNTYQTEIAKRFTIYNSLFLDLPFDDIYRTGTLLPILSSECKKGFAEGKTPKEIINSFFEGMLASDSSKEKHNLLFQLVQYVERQVVLFDSIEDAAFEKINDVKGKGTMNALISRVESDKKKAELIEKLRTFSIRLTLTAHPTQFYPGNVLAIITDLESAIRKDDLGSIDALLRQLGKTAFINKEKPSPYEEAVSLCWFLEHVFYKSIPDIMARVLRKLDIPLHEWDNPDLLKVGFWPGGDRDGNPFVTHQITMDVADKLQETILRCLYRDVRKVRRRMTFKGVESLMLEAENGIYKTLYGGEKVLKSKEDLLKILLKARGIIIESHDGLFLDILDEFILKVNVFGFYFASMDMRQDSRKHAALWEEIIEVSQGKDALKKYQEGTEEEQINTILSFKELPNPKSLKDEFHQEMLESIASISYVQDNNGSEGLHRYIISNCQSELHILQVYQLNKLTLAPKGDLKLDIVPLFETIDDLAAAPEIMERLYSNKVYSAHLKSRGKKQSIMLGFSDGTKDGGYIRANWSILRAKEELTKASRKYEVSVVFFDGRGGPPARGGGNMHNFYASLGDQVENEEIQVTIQGQTISANYGKPVSCTYNLEQLLSAGLENHLYPTEENRLTDDQRALIDEMADISYQAYKEFKSHPQFVSYLEKVTPLKFFGKTNIGSRPLKRSKGEAMKFEDLRAIPFVGSWAQMKQNIPGFYGVGKAISEMEKRGKKDQVAKLYQDSLFFRSLMGNSMQSLAKSYYPATAYLKDDKEYGGFWELMHAEYQQSFKKILEISGMNELLEDNAVSRQSIEIREKIVLPLITIQQYAIQEMLEAGKENTVLQKLILRTMFGIINAARNAA</sequence>
<dbReference type="GO" id="GO:0005829">
    <property type="term" value="C:cytosol"/>
    <property type="evidence" value="ECO:0007669"/>
    <property type="project" value="TreeGrafter"/>
</dbReference>
<protein>
    <recommendedName>
        <fullName evidence="2">Phosphoenolpyruvate carboxylase</fullName>
    </recommendedName>
</protein>
<keyword evidence="3" id="KW-0670">Pyruvate</keyword>
<dbReference type="AlphaFoldDB" id="A0A514CLP8"/>
<dbReference type="GO" id="GO:0015977">
    <property type="term" value="P:carbon fixation"/>
    <property type="evidence" value="ECO:0007669"/>
    <property type="project" value="InterPro"/>
</dbReference>
<dbReference type="SUPFAM" id="SSF51621">
    <property type="entry name" value="Phosphoenolpyruvate/pyruvate domain"/>
    <property type="match status" value="1"/>
</dbReference>
<name>A0A514CLP8_9BACT</name>
<dbReference type="OrthoDB" id="9768133at2"/>
<evidence type="ECO:0000313" key="4">
    <source>
        <dbReference type="Proteomes" id="UP000316614"/>
    </source>
</evidence>
<dbReference type="Proteomes" id="UP000316614">
    <property type="component" value="Chromosome"/>
</dbReference>
<dbReference type="PANTHER" id="PTHR30523">
    <property type="entry name" value="PHOSPHOENOLPYRUVATE CARBOXYLASE"/>
    <property type="match status" value="1"/>
</dbReference>
<reference evidence="3 4" key="1">
    <citation type="submission" date="2019-06" db="EMBL/GenBank/DDBJ databases">
        <title>Echinicola alkalisoli sp. nov. isolated from saline soil.</title>
        <authorList>
            <person name="Sun J.-Q."/>
            <person name="Xu L."/>
        </authorList>
    </citation>
    <scope>NUCLEOTIDE SEQUENCE [LARGE SCALE GENOMIC DNA]</scope>
    <source>
        <strain evidence="3 4">LN3S3</strain>
    </source>
</reference>
<dbReference type="InterPro" id="IPR021135">
    <property type="entry name" value="PEP_COase"/>
</dbReference>